<dbReference type="SUPFAM" id="SSF143011">
    <property type="entry name" value="RelE-like"/>
    <property type="match status" value="1"/>
</dbReference>
<protein>
    <recommendedName>
        <fullName evidence="3">Plasmid stabilization protein</fullName>
    </recommendedName>
</protein>
<proteinExistence type="predicted"/>
<organism evidence="1 2">
    <name type="scientific">Candidatus Kaiserbacteria bacterium GWA2_50_9</name>
    <dbReference type="NCBI Taxonomy" id="1798474"/>
    <lineage>
        <taxon>Bacteria</taxon>
        <taxon>Candidatus Kaiseribacteriota</taxon>
    </lineage>
</organism>
<dbReference type="InterPro" id="IPR035093">
    <property type="entry name" value="RelE/ParE_toxin_dom_sf"/>
</dbReference>
<gene>
    <name evidence="1" type="ORF">A2118_03860</name>
</gene>
<dbReference type="EMBL" id="MFKN01000031">
    <property type="protein sequence ID" value="OGG40497.1"/>
    <property type="molecule type" value="Genomic_DNA"/>
</dbReference>
<sequence length="85" mass="10150">MNVGYSRKFLKNASRLPKKLIALAEEKEALFRTDPYHSSLRTHQLHGKERGNLAFWINYHYRIKFIFLSDNRVLFLDIGPHDLYE</sequence>
<comment type="caution">
    <text evidence="1">The sequence shown here is derived from an EMBL/GenBank/DDBJ whole genome shotgun (WGS) entry which is preliminary data.</text>
</comment>
<evidence type="ECO:0000313" key="2">
    <source>
        <dbReference type="Proteomes" id="UP000179014"/>
    </source>
</evidence>
<accession>A0A1F6BVD9</accession>
<dbReference type="Gene3D" id="3.30.2310.20">
    <property type="entry name" value="RelE-like"/>
    <property type="match status" value="1"/>
</dbReference>
<dbReference type="Proteomes" id="UP000179014">
    <property type="component" value="Unassembled WGS sequence"/>
</dbReference>
<evidence type="ECO:0008006" key="3">
    <source>
        <dbReference type="Google" id="ProtNLM"/>
    </source>
</evidence>
<reference evidence="1 2" key="1">
    <citation type="journal article" date="2016" name="Nat. Commun.">
        <title>Thousands of microbial genomes shed light on interconnected biogeochemical processes in an aquifer system.</title>
        <authorList>
            <person name="Anantharaman K."/>
            <person name="Brown C.T."/>
            <person name="Hug L.A."/>
            <person name="Sharon I."/>
            <person name="Castelle C.J."/>
            <person name="Probst A.J."/>
            <person name="Thomas B.C."/>
            <person name="Singh A."/>
            <person name="Wilkins M.J."/>
            <person name="Karaoz U."/>
            <person name="Brodie E.L."/>
            <person name="Williams K.H."/>
            <person name="Hubbard S.S."/>
            <person name="Banfield J.F."/>
        </authorList>
    </citation>
    <scope>NUCLEOTIDE SEQUENCE [LARGE SCALE GENOMIC DNA]</scope>
</reference>
<dbReference type="STRING" id="1798474.A2118_03860"/>
<name>A0A1F6BVD9_9BACT</name>
<dbReference type="AlphaFoldDB" id="A0A1F6BVD9"/>
<evidence type="ECO:0000313" key="1">
    <source>
        <dbReference type="EMBL" id="OGG40497.1"/>
    </source>
</evidence>